<dbReference type="Proteomes" id="UP000595197">
    <property type="component" value="Chromosome"/>
</dbReference>
<dbReference type="RefSeq" id="WP_201077986.1">
    <property type="nucleotide sequence ID" value="NZ_CP067420.1"/>
</dbReference>
<reference evidence="2" key="1">
    <citation type="submission" date="2021-02" db="EMBL/GenBank/DDBJ databases">
        <title>Skermanella TT6 skin isolate.</title>
        <authorList>
            <person name="Lee K."/>
            <person name="Ganzorig M."/>
        </authorList>
    </citation>
    <scope>NUCLEOTIDE SEQUENCE</scope>
    <source>
        <strain evidence="2">TT6</strain>
    </source>
</reference>
<proteinExistence type="predicted"/>
<keyword evidence="1" id="KW-0472">Membrane</keyword>
<keyword evidence="1" id="KW-0812">Transmembrane</keyword>
<keyword evidence="1" id="KW-1133">Transmembrane helix</keyword>
<gene>
    <name evidence="2" type="ORF">IGS68_05610</name>
</gene>
<organism evidence="2 3">
    <name type="scientific">Skermanella cutis</name>
    <dbReference type="NCBI Taxonomy" id="2775420"/>
    <lineage>
        <taxon>Bacteria</taxon>
        <taxon>Pseudomonadati</taxon>
        <taxon>Pseudomonadota</taxon>
        <taxon>Alphaproteobacteria</taxon>
        <taxon>Rhodospirillales</taxon>
        <taxon>Azospirillaceae</taxon>
        <taxon>Skermanella</taxon>
    </lineage>
</organism>
<feature type="transmembrane region" description="Helical" evidence="1">
    <location>
        <begin position="6"/>
        <end position="29"/>
    </location>
</feature>
<protein>
    <submittedName>
        <fullName evidence="2">Uncharacterized protein</fullName>
    </submittedName>
</protein>
<dbReference type="EMBL" id="CP067420">
    <property type="protein sequence ID" value="QQP90713.1"/>
    <property type="molecule type" value="Genomic_DNA"/>
</dbReference>
<accession>A0ABX7B996</accession>
<evidence type="ECO:0000256" key="1">
    <source>
        <dbReference type="SAM" id="Phobius"/>
    </source>
</evidence>
<keyword evidence="3" id="KW-1185">Reference proteome</keyword>
<evidence type="ECO:0000313" key="3">
    <source>
        <dbReference type="Proteomes" id="UP000595197"/>
    </source>
</evidence>
<name>A0ABX7B996_9PROT</name>
<evidence type="ECO:0000313" key="2">
    <source>
        <dbReference type="EMBL" id="QQP90713.1"/>
    </source>
</evidence>
<sequence length="53" mass="5700">MPNTPFLLKVALALVIKVAVVAAALYVLWPAPRPSPMLPRTGWERPVLPVPAA</sequence>